<dbReference type="Pfam" id="PF00255">
    <property type="entry name" value="GSHPx"/>
    <property type="match status" value="1"/>
</dbReference>
<dbReference type="PIRSF" id="PIRSF000303">
    <property type="entry name" value="Glutathion_perox"/>
    <property type="match status" value="1"/>
</dbReference>
<feature type="signal peptide" evidence="6">
    <location>
        <begin position="1"/>
        <end position="19"/>
    </location>
</feature>
<name>A0A5C4MR84_9RHOB</name>
<keyword evidence="9" id="KW-1185">Reference proteome</keyword>
<proteinExistence type="inferred from homology"/>
<evidence type="ECO:0000256" key="3">
    <source>
        <dbReference type="ARBA" id="ARBA00023002"/>
    </source>
</evidence>
<evidence type="ECO:0000259" key="7">
    <source>
        <dbReference type="PROSITE" id="PS51352"/>
    </source>
</evidence>
<dbReference type="PRINTS" id="PR01011">
    <property type="entry name" value="GLUTPROXDASE"/>
</dbReference>
<feature type="chain" id="PRO_5022718043" description="Glutathione peroxidase" evidence="6">
    <location>
        <begin position="20"/>
        <end position="184"/>
    </location>
</feature>
<dbReference type="GO" id="GO:0004601">
    <property type="term" value="F:peroxidase activity"/>
    <property type="evidence" value="ECO:0007669"/>
    <property type="project" value="UniProtKB-KW"/>
</dbReference>
<feature type="domain" description="Thioredoxin" evidence="7">
    <location>
        <begin position="25"/>
        <end position="183"/>
    </location>
</feature>
<reference evidence="8 9" key="1">
    <citation type="submission" date="2019-06" db="EMBL/GenBank/DDBJ databases">
        <title>YIM 131921 draft genome.</title>
        <authorList>
            <person name="Jiang L."/>
        </authorList>
    </citation>
    <scope>NUCLEOTIDE SEQUENCE [LARGE SCALE GENOMIC DNA]</scope>
    <source>
        <strain evidence="8 9">YIM 131921</strain>
    </source>
</reference>
<dbReference type="InterPro" id="IPR000889">
    <property type="entry name" value="Glutathione_peroxidase"/>
</dbReference>
<dbReference type="OrthoDB" id="9785502at2"/>
<keyword evidence="3 5" id="KW-0560">Oxidoreductase</keyword>
<dbReference type="PROSITE" id="PS51352">
    <property type="entry name" value="THIOREDOXIN_2"/>
    <property type="match status" value="1"/>
</dbReference>
<dbReference type="EMBL" id="VDFU01000021">
    <property type="protein sequence ID" value="TNC47880.1"/>
    <property type="molecule type" value="Genomic_DNA"/>
</dbReference>
<comment type="caution">
    <text evidence="8">The sequence shown here is derived from an EMBL/GenBank/DDBJ whole genome shotgun (WGS) entry which is preliminary data.</text>
</comment>
<evidence type="ECO:0000256" key="2">
    <source>
        <dbReference type="ARBA" id="ARBA00022559"/>
    </source>
</evidence>
<feature type="active site" evidence="4">
    <location>
        <position position="63"/>
    </location>
</feature>
<evidence type="ECO:0000256" key="1">
    <source>
        <dbReference type="ARBA" id="ARBA00006926"/>
    </source>
</evidence>
<dbReference type="PROSITE" id="PS51355">
    <property type="entry name" value="GLUTATHIONE_PEROXID_3"/>
    <property type="match status" value="1"/>
</dbReference>
<organism evidence="8 9">
    <name type="scientific">Rubellimicrobium rubrum</name>
    <dbReference type="NCBI Taxonomy" id="2585369"/>
    <lineage>
        <taxon>Bacteria</taxon>
        <taxon>Pseudomonadati</taxon>
        <taxon>Pseudomonadota</taxon>
        <taxon>Alphaproteobacteria</taxon>
        <taxon>Rhodobacterales</taxon>
        <taxon>Roseobacteraceae</taxon>
        <taxon>Rubellimicrobium</taxon>
    </lineage>
</organism>
<evidence type="ECO:0000313" key="9">
    <source>
        <dbReference type="Proteomes" id="UP000305887"/>
    </source>
</evidence>
<keyword evidence="2 5" id="KW-0575">Peroxidase</keyword>
<dbReference type="PANTHER" id="PTHR11592:SF78">
    <property type="entry name" value="GLUTATHIONE PEROXIDASE"/>
    <property type="match status" value="1"/>
</dbReference>
<accession>A0A5C4MR84</accession>
<evidence type="ECO:0000256" key="6">
    <source>
        <dbReference type="SAM" id="SignalP"/>
    </source>
</evidence>
<dbReference type="Gene3D" id="3.40.30.10">
    <property type="entry name" value="Glutaredoxin"/>
    <property type="match status" value="1"/>
</dbReference>
<dbReference type="InterPro" id="IPR029759">
    <property type="entry name" value="GPX_AS"/>
</dbReference>
<sequence length="184" mass="19902">MQYLAMTLALAFVAILPSAAIEAATPEEAQLQQFRFNSIDGGQIGFGDWVGHPVLIANTASLCGYTPQYADLQALYDSYRDRGLVVVAVPSDDFRQELASDAEVKDFCELNYDLDLPMTGITPVRGEGAHPFFAWLRDTQGFEPQWNFNKVLIGADGKVLGSWGSGEAPTGPAITQAVEAALRS</sequence>
<dbReference type="RefSeq" id="WP_139077981.1">
    <property type="nucleotide sequence ID" value="NZ_VDFU01000021.1"/>
</dbReference>
<protein>
    <recommendedName>
        <fullName evidence="5">Glutathione peroxidase</fullName>
    </recommendedName>
</protein>
<dbReference type="Proteomes" id="UP000305887">
    <property type="component" value="Unassembled WGS sequence"/>
</dbReference>
<evidence type="ECO:0000256" key="4">
    <source>
        <dbReference type="PIRSR" id="PIRSR000303-1"/>
    </source>
</evidence>
<dbReference type="SUPFAM" id="SSF52833">
    <property type="entry name" value="Thioredoxin-like"/>
    <property type="match status" value="1"/>
</dbReference>
<gene>
    <name evidence="8" type="ORF">FHG66_15525</name>
</gene>
<evidence type="ECO:0000313" key="8">
    <source>
        <dbReference type="EMBL" id="TNC47880.1"/>
    </source>
</evidence>
<dbReference type="CDD" id="cd00340">
    <property type="entry name" value="GSH_Peroxidase"/>
    <property type="match status" value="1"/>
</dbReference>
<keyword evidence="6" id="KW-0732">Signal</keyword>
<dbReference type="AlphaFoldDB" id="A0A5C4MR84"/>
<dbReference type="PANTHER" id="PTHR11592">
    <property type="entry name" value="GLUTATHIONE PEROXIDASE"/>
    <property type="match status" value="1"/>
</dbReference>
<dbReference type="InterPro" id="IPR036249">
    <property type="entry name" value="Thioredoxin-like_sf"/>
</dbReference>
<evidence type="ECO:0000256" key="5">
    <source>
        <dbReference type="RuleBase" id="RU000499"/>
    </source>
</evidence>
<dbReference type="InterPro" id="IPR013766">
    <property type="entry name" value="Thioredoxin_domain"/>
</dbReference>
<dbReference type="PROSITE" id="PS00460">
    <property type="entry name" value="GLUTATHIONE_PEROXID_1"/>
    <property type="match status" value="1"/>
</dbReference>
<dbReference type="GO" id="GO:0034599">
    <property type="term" value="P:cellular response to oxidative stress"/>
    <property type="evidence" value="ECO:0007669"/>
    <property type="project" value="TreeGrafter"/>
</dbReference>
<comment type="similarity">
    <text evidence="1 5">Belongs to the glutathione peroxidase family.</text>
</comment>